<feature type="domain" description="Protein kinase" evidence="10">
    <location>
        <begin position="8"/>
        <end position="322"/>
    </location>
</feature>
<evidence type="ECO:0000256" key="8">
    <source>
        <dbReference type="SAM" id="MobiDB-lite"/>
    </source>
</evidence>
<evidence type="ECO:0000259" key="10">
    <source>
        <dbReference type="PROSITE" id="PS50011"/>
    </source>
</evidence>
<evidence type="ECO:0000256" key="1">
    <source>
        <dbReference type="ARBA" id="ARBA00010886"/>
    </source>
</evidence>
<dbReference type="Gene3D" id="1.10.510.10">
    <property type="entry name" value="Transferase(Phosphotransferase) domain 1"/>
    <property type="match status" value="1"/>
</dbReference>
<keyword evidence="4 7" id="KW-0547">Nucleotide-binding</keyword>
<organism evidence="11 12">
    <name type="scientific">Rhodocytophaga rosea</name>
    <dbReference type="NCBI Taxonomy" id="2704465"/>
    <lineage>
        <taxon>Bacteria</taxon>
        <taxon>Pseudomonadati</taxon>
        <taxon>Bacteroidota</taxon>
        <taxon>Cytophagia</taxon>
        <taxon>Cytophagales</taxon>
        <taxon>Rhodocytophagaceae</taxon>
        <taxon>Rhodocytophaga</taxon>
    </lineage>
</organism>
<evidence type="ECO:0000256" key="4">
    <source>
        <dbReference type="ARBA" id="ARBA00022741"/>
    </source>
</evidence>
<evidence type="ECO:0000256" key="2">
    <source>
        <dbReference type="ARBA" id="ARBA00012513"/>
    </source>
</evidence>
<evidence type="ECO:0000256" key="3">
    <source>
        <dbReference type="ARBA" id="ARBA00022679"/>
    </source>
</evidence>
<dbReference type="InterPro" id="IPR011009">
    <property type="entry name" value="Kinase-like_dom_sf"/>
</dbReference>
<evidence type="ECO:0000256" key="7">
    <source>
        <dbReference type="PROSITE-ProRule" id="PRU10141"/>
    </source>
</evidence>
<dbReference type="RefSeq" id="WP_162444230.1">
    <property type="nucleotide sequence ID" value="NZ_CP048222.1"/>
</dbReference>
<sequence>MSKQILHYQLEKLVGEGVTGAIYQAVDVTSGSRAFVRKIHPYLIQSTPVIQNLEKQFDTLASLQHPGIAKIYAYTIQEEQLYIVSEYAEGTRLSEIIHSKNESFSEERIWNLFLQILQVFSYAHSKNVCHHSITPDCILVDADDQVKILGFGLADLFTDAESGLPVPDIKFGNINYQSPEQVYGKPADSRSDIYSLGVILFELITRQHPYPPVLSAYEIQTKITKDALPLIKLYTPDFSQSYQMQGIIDKATAKSLVYRFQDCSKIQVQLQEEKDEREASILSQIMQQVAGNSEANFQMDENSTIELARKKTYWKIVAQAFLMIAFLATASVFTGTFINLSGETSLANAADTESDTSSVMVQESASTPVLSKNTPLPDSQATTNKVNPLSEGSKQPMSKETAGENEIASASTAVIPEKQARIYTANELQIRLNHFYEALRSKNINQVEGYYASTLTRFFNEYAIEQEQLQELLERAWDRTPEDKYDILWDTFRYYRDEKGNYIMDFYMNYHYRPEERTTWKMEKKYTMIKMDKNLRIYYMDNE</sequence>
<dbReference type="SMART" id="SM00220">
    <property type="entry name" value="S_TKc"/>
    <property type="match status" value="1"/>
</dbReference>
<keyword evidence="5 11" id="KW-0418">Kinase</keyword>
<dbReference type="PANTHER" id="PTHR43671:SF13">
    <property type="entry name" value="SERINE_THREONINE-PROTEIN KINASE NEK2"/>
    <property type="match status" value="1"/>
</dbReference>
<dbReference type="EC" id="2.7.11.1" evidence="2"/>
<dbReference type="InterPro" id="IPR017441">
    <property type="entry name" value="Protein_kinase_ATP_BS"/>
</dbReference>
<dbReference type="InterPro" id="IPR000719">
    <property type="entry name" value="Prot_kinase_dom"/>
</dbReference>
<evidence type="ECO:0000313" key="11">
    <source>
        <dbReference type="EMBL" id="QHT68213.1"/>
    </source>
</evidence>
<evidence type="ECO:0000313" key="12">
    <source>
        <dbReference type="Proteomes" id="UP000480178"/>
    </source>
</evidence>
<feature type="compositionally biased region" description="Polar residues" evidence="8">
    <location>
        <begin position="357"/>
        <end position="398"/>
    </location>
</feature>
<evidence type="ECO:0000256" key="5">
    <source>
        <dbReference type="ARBA" id="ARBA00022777"/>
    </source>
</evidence>
<keyword evidence="12" id="KW-1185">Reference proteome</keyword>
<dbReference type="KEGG" id="rhoz:GXP67_16965"/>
<comment type="similarity">
    <text evidence="1">Belongs to the protein kinase superfamily. NEK Ser/Thr protein kinase family. NIMA subfamily.</text>
</comment>
<dbReference type="InterPro" id="IPR050660">
    <property type="entry name" value="NEK_Ser/Thr_kinase"/>
</dbReference>
<dbReference type="AlphaFoldDB" id="A0A6C0GKL4"/>
<dbReference type="PROSITE" id="PS50011">
    <property type="entry name" value="PROTEIN_KINASE_DOM"/>
    <property type="match status" value="1"/>
</dbReference>
<gene>
    <name evidence="11" type="ORF">GXP67_16965</name>
</gene>
<dbReference type="PANTHER" id="PTHR43671">
    <property type="entry name" value="SERINE/THREONINE-PROTEIN KINASE NEK"/>
    <property type="match status" value="1"/>
</dbReference>
<keyword evidence="9" id="KW-0472">Membrane</keyword>
<dbReference type="GO" id="GO:0004674">
    <property type="term" value="F:protein serine/threonine kinase activity"/>
    <property type="evidence" value="ECO:0007669"/>
    <property type="project" value="UniProtKB-KW"/>
</dbReference>
<accession>A0A6C0GKL4</accession>
<dbReference type="Pfam" id="PF00069">
    <property type="entry name" value="Pkinase"/>
    <property type="match status" value="1"/>
</dbReference>
<keyword evidence="6 7" id="KW-0067">ATP-binding</keyword>
<keyword evidence="3" id="KW-0808">Transferase</keyword>
<evidence type="ECO:0000256" key="9">
    <source>
        <dbReference type="SAM" id="Phobius"/>
    </source>
</evidence>
<dbReference type="PROSITE" id="PS00107">
    <property type="entry name" value="PROTEIN_KINASE_ATP"/>
    <property type="match status" value="1"/>
</dbReference>
<dbReference type="SUPFAM" id="SSF56112">
    <property type="entry name" value="Protein kinase-like (PK-like)"/>
    <property type="match status" value="1"/>
</dbReference>
<keyword evidence="11" id="KW-0723">Serine/threonine-protein kinase</keyword>
<dbReference type="EMBL" id="CP048222">
    <property type="protein sequence ID" value="QHT68213.1"/>
    <property type="molecule type" value="Genomic_DNA"/>
</dbReference>
<keyword evidence="9" id="KW-1133">Transmembrane helix</keyword>
<dbReference type="GO" id="GO:0005524">
    <property type="term" value="F:ATP binding"/>
    <property type="evidence" value="ECO:0007669"/>
    <property type="project" value="UniProtKB-UniRule"/>
</dbReference>
<evidence type="ECO:0000256" key="6">
    <source>
        <dbReference type="ARBA" id="ARBA00022840"/>
    </source>
</evidence>
<protein>
    <recommendedName>
        <fullName evidence="2">non-specific serine/threonine protein kinase</fullName>
        <ecNumber evidence="2">2.7.11.1</ecNumber>
    </recommendedName>
</protein>
<feature type="binding site" evidence="7">
    <location>
        <position position="38"/>
    </location>
    <ligand>
        <name>ATP</name>
        <dbReference type="ChEBI" id="CHEBI:30616"/>
    </ligand>
</feature>
<proteinExistence type="inferred from homology"/>
<feature type="region of interest" description="Disordered" evidence="8">
    <location>
        <begin position="357"/>
        <end position="401"/>
    </location>
</feature>
<dbReference type="Proteomes" id="UP000480178">
    <property type="component" value="Chromosome"/>
</dbReference>
<reference evidence="11 12" key="1">
    <citation type="submission" date="2020-01" db="EMBL/GenBank/DDBJ databases">
        <authorList>
            <person name="Kim M.K."/>
        </authorList>
    </citation>
    <scope>NUCLEOTIDE SEQUENCE [LARGE SCALE GENOMIC DNA]</scope>
    <source>
        <strain evidence="11 12">172606-1</strain>
    </source>
</reference>
<name>A0A6C0GKL4_9BACT</name>
<keyword evidence="9" id="KW-0812">Transmembrane</keyword>
<dbReference type="CDD" id="cd14014">
    <property type="entry name" value="STKc_PknB_like"/>
    <property type="match status" value="1"/>
</dbReference>
<feature type="transmembrane region" description="Helical" evidence="9">
    <location>
        <begin position="316"/>
        <end position="338"/>
    </location>
</feature>